<evidence type="ECO:0008006" key="3">
    <source>
        <dbReference type="Google" id="ProtNLM"/>
    </source>
</evidence>
<name>A0ABQ1X8J3_9BACT</name>
<dbReference type="EMBL" id="BMGS01000017">
    <property type="protein sequence ID" value="GGG61497.1"/>
    <property type="molecule type" value="Genomic_DNA"/>
</dbReference>
<dbReference type="Proteomes" id="UP000601361">
    <property type="component" value="Unassembled WGS sequence"/>
</dbReference>
<evidence type="ECO:0000313" key="1">
    <source>
        <dbReference type="EMBL" id="GGG61497.1"/>
    </source>
</evidence>
<evidence type="ECO:0000313" key="2">
    <source>
        <dbReference type="Proteomes" id="UP000601361"/>
    </source>
</evidence>
<proteinExistence type="predicted"/>
<organism evidence="1 2">
    <name type="scientific">Hymenobacter glacieicola</name>
    <dbReference type="NCBI Taxonomy" id="1562124"/>
    <lineage>
        <taxon>Bacteria</taxon>
        <taxon>Pseudomonadati</taxon>
        <taxon>Bacteroidota</taxon>
        <taxon>Cytophagia</taxon>
        <taxon>Cytophagales</taxon>
        <taxon>Hymenobacteraceae</taxon>
        <taxon>Hymenobacter</taxon>
    </lineage>
</organism>
<keyword evidence="2" id="KW-1185">Reference proteome</keyword>
<dbReference type="Pfam" id="PF11042">
    <property type="entry name" value="DUF2750"/>
    <property type="match status" value="1"/>
</dbReference>
<accession>A0ABQ1X8J3</accession>
<sequence>MNVHKLQNIYQLPAPKRYAYLVQKMADSQVVWLLRDQEGITMLSDDSGGQSIPVWPEKEFAQLHLTGDCAAYQTEEMSLEDFLEWLDELQEEMIQIAAFPKEDLQGIVVEAKEMKSHLLHELEQYGGSGKIAGDCYLDGCFRRLSPARSAAARPCARTAA</sequence>
<gene>
    <name evidence="1" type="ORF">GCM10011378_41900</name>
</gene>
<dbReference type="RefSeq" id="WP_188559816.1">
    <property type="nucleotide sequence ID" value="NZ_BMGS01000017.1"/>
</dbReference>
<comment type="caution">
    <text evidence="1">The sequence shown here is derived from an EMBL/GenBank/DDBJ whole genome shotgun (WGS) entry which is preliminary data.</text>
</comment>
<protein>
    <recommendedName>
        <fullName evidence="3">DUF2750 domain-containing protein</fullName>
    </recommendedName>
</protein>
<reference evidence="2" key="1">
    <citation type="journal article" date="2019" name="Int. J. Syst. Evol. Microbiol.">
        <title>The Global Catalogue of Microorganisms (GCM) 10K type strain sequencing project: providing services to taxonomists for standard genome sequencing and annotation.</title>
        <authorList>
            <consortium name="The Broad Institute Genomics Platform"/>
            <consortium name="The Broad Institute Genome Sequencing Center for Infectious Disease"/>
            <person name="Wu L."/>
            <person name="Ma J."/>
        </authorList>
    </citation>
    <scope>NUCLEOTIDE SEQUENCE [LARGE SCALE GENOMIC DNA]</scope>
    <source>
        <strain evidence="2">CGMCC 1.12990</strain>
    </source>
</reference>
<dbReference type="InterPro" id="IPR021284">
    <property type="entry name" value="DUF2750"/>
</dbReference>